<accession>A0A560FC64</accession>
<reference evidence="1 2" key="1">
    <citation type="submission" date="2019-06" db="EMBL/GenBank/DDBJ databases">
        <title>Genomic Encyclopedia of Type Strains, Phase IV (KMG-V): Genome sequencing to study the core and pangenomes of soil and plant-associated prokaryotes.</title>
        <authorList>
            <person name="Whitman W."/>
        </authorList>
    </citation>
    <scope>NUCLEOTIDE SEQUENCE [LARGE SCALE GENOMIC DNA]</scope>
    <source>
        <strain evidence="1 2">BR 11865</strain>
    </source>
</reference>
<comment type="caution">
    <text evidence="1">The sequence shown here is derived from an EMBL/GenBank/DDBJ whole genome shotgun (WGS) entry which is preliminary data.</text>
</comment>
<dbReference type="Proteomes" id="UP000316545">
    <property type="component" value="Unassembled WGS sequence"/>
</dbReference>
<keyword evidence="2" id="KW-1185">Reference proteome</keyword>
<proteinExistence type="predicted"/>
<gene>
    <name evidence="1" type="ORF">FBZ88_12259</name>
</gene>
<organism evidence="1 2">
    <name type="scientific">Nitrospirillum amazonense</name>
    <dbReference type="NCBI Taxonomy" id="28077"/>
    <lineage>
        <taxon>Bacteria</taxon>
        <taxon>Pseudomonadati</taxon>
        <taxon>Pseudomonadota</taxon>
        <taxon>Alphaproteobacteria</taxon>
        <taxon>Rhodospirillales</taxon>
        <taxon>Azospirillaceae</taxon>
        <taxon>Nitrospirillum</taxon>
    </lineage>
</organism>
<name>A0A560FC64_9PROT</name>
<dbReference type="EMBL" id="VITO01000022">
    <property type="protein sequence ID" value="TWB19204.1"/>
    <property type="molecule type" value="Genomic_DNA"/>
</dbReference>
<dbReference type="RefSeq" id="WP_145619697.1">
    <property type="nucleotide sequence ID" value="NZ_VITO01000022.1"/>
</dbReference>
<evidence type="ECO:0000313" key="1">
    <source>
        <dbReference type="EMBL" id="TWB19204.1"/>
    </source>
</evidence>
<dbReference type="AlphaFoldDB" id="A0A560FC64"/>
<sequence length="131" mass="13043">MRDLHHNIGAVTALSAQVITTSAVNGAIIDTLGFNGLEFVVTAGTITDGTVAATLTEGDAANLSDGAAVTSDGILGTLPSFVATDDGKTKRVGYSGSRRYVRLTLTPTGATSGGTYAAVAVLGFPSNAPVA</sequence>
<protein>
    <submittedName>
        <fullName evidence="1">Uncharacterized protein</fullName>
    </submittedName>
</protein>
<evidence type="ECO:0000313" key="2">
    <source>
        <dbReference type="Proteomes" id="UP000316545"/>
    </source>
</evidence>